<dbReference type="InterPro" id="IPR004358">
    <property type="entry name" value="Sig_transdc_His_kin-like_C"/>
</dbReference>
<keyword evidence="5" id="KW-0418">Kinase</keyword>
<dbReference type="GO" id="GO:0000155">
    <property type="term" value="F:phosphorelay sensor kinase activity"/>
    <property type="evidence" value="ECO:0007669"/>
    <property type="project" value="InterPro"/>
</dbReference>
<dbReference type="FunFam" id="3.30.565.10:FF:000006">
    <property type="entry name" value="Sensor histidine kinase WalK"/>
    <property type="match status" value="1"/>
</dbReference>
<keyword evidence="6" id="KW-0902">Two-component regulatory system</keyword>
<dbReference type="CDD" id="cd00082">
    <property type="entry name" value="HisKA"/>
    <property type="match status" value="1"/>
</dbReference>
<keyword evidence="4" id="KW-0808">Transferase</keyword>
<evidence type="ECO:0000256" key="6">
    <source>
        <dbReference type="ARBA" id="ARBA00023012"/>
    </source>
</evidence>
<dbReference type="SMART" id="SM00388">
    <property type="entry name" value="HisKA"/>
    <property type="match status" value="1"/>
</dbReference>
<dbReference type="PROSITE" id="PS50109">
    <property type="entry name" value="HIS_KIN"/>
    <property type="match status" value="1"/>
</dbReference>
<accession>A0A0F5JBM9</accession>
<dbReference type="AlphaFoldDB" id="A0A0F5JBM9"/>
<sequence>MRLILIFVSLSVLGIFFFQGYWLWNSYNIEKQQIRRIINETLQQAINEDLTERMEKMKNDTTPGAPHGQVEFSFSMDSTSHTASQQTPRKYYSRTRLQLSNETDSTVFQAYKPENTPMMRMAFKGIWQAINGISPVNIEKTDSLWSTFLSAEGIYNRHFIDFTLGTDTLLASSLPDNQNPTNLLATQKIGVNSDDSIGMQGFIIAPGETVLKRMGPLFLASFFLIIITTTCYIYLIRTILHQKTIAQIKNDFVNNMTHELKTPITITYSAIDALQTFNFVEQKETREEYFTLCRQQLKHLSGLVEKILSMAVDERKNFRLQKETFRIKPVIDNLAQQLTLKTDKPVSFQIVCEPEELTIYADKLHFTNVISNMLDNSIKYSGKSVLISIRINRIEKGTQIDLTDNGIGIPTVQLNRIFERFYRVPKGNIHDVKGFGLGLSYVKDIIERHNGTITVESKEKEGSTFTIIIPEKK</sequence>
<dbReference type="EC" id="2.7.13.3" evidence="2"/>
<dbReference type="CDD" id="cd00075">
    <property type="entry name" value="HATPase"/>
    <property type="match status" value="1"/>
</dbReference>
<evidence type="ECO:0000256" key="1">
    <source>
        <dbReference type="ARBA" id="ARBA00000085"/>
    </source>
</evidence>
<feature type="transmembrane region" description="Helical" evidence="7">
    <location>
        <begin position="6"/>
        <end position="24"/>
    </location>
</feature>
<dbReference type="PANTHER" id="PTHR45453">
    <property type="entry name" value="PHOSPHATE REGULON SENSOR PROTEIN PHOR"/>
    <property type="match status" value="1"/>
</dbReference>
<dbReference type="InterPro" id="IPR050351">
    <property type="entry name" value="BphY/WalK/GraS-like"/>
</dbReference>
<dbReference type="Pfam" id="PF02518">
    <property type="entry name" value="HATPase_c"/>
    <property type="match status" value="1"/>
</dbReference>
<evidence type="ECO:0000313" key="10">
    <source>
        <dbReference type="Proteomes" id="UP000033047"/>
    </source>
</evidence>
<comment type="caution">
    <text evidence="9">The sequence shown here is derived from an EMBL/GenBank/DDBJ whole genome shotgun (WGS) entry which is preliminary data.</text>
</comment>
<evidence type="ECO:0000256" key="5">
    <source>
        <dbReference type="ARBA" id="ARBA00022777"/>
    </source>
</evidence>
<evidence type="ECO:0000256" key="7">
    <source>
        <dbReference type="SAM" id="Phobius"/>
    </source>
</evidence>
<reference evidence="9 10" key="1">
    <citation type="submission" date="2013-04" db="EMBL/GenBank/DDBJ databases">
        <title>The Genome Sequence of Parabacteroides goldsteinii DSM 19448.</title>
        <authorList>
            <consortium name="The Broad Institute Genomics Platform"/>
            <person name="Earl A."/>
            <person name="Ward D."/>
            <person name="Feldgarden M."/>
            <person name="Gevers D."/>
            <person name="Martens E."/>
            <person name="Sakamoto M."/>
            <person name="Benno Y."/>
            <person name="Song Y."/>
            <person name="Liu C."/>
            <person name="Lee J."/>
            <person name="Bolanos M."/>
            <person name="Vaisanen M.L."/>
            <person name="Finegold S.M."/>
            <person name="Walker B."/>
            <person name="Young S."/>
            <person name="Zeng Q."/>
            <person name="Gargeya S."/>
            <person name="Fitzgerald M."/>
            <person name="Haas B."/>
            <person name="Abouelleil A."/>
            <person name="Allen A.W."/>
            <person name="Alvarado L."/>
            <person name="Arachchi H.M."/>
            <person name="Berlin A.M."/>
            <person name="Chapman S.B."/>
            <person name="Gainer-Dewar J."/>
            <person name="Goldberg J."/>
            <person name="Griggs A."/>
            <person name="Gujja S."/>
            <person name="Hansen M."/>
            <person name="Howarth C."/>
            <person name="Imamovic A."/>
            <person name="Ireland A."/>
            <person name="Larimer J."/>
            <person name="McCowan C."/>
            <person name="Murphy C."/>
            <person name="Pearson M."/>
            <person name="Poon T.W."/>
            <person name="Priest M."/>
            <person name="Roberts A."/>
            <person name="Saif S."/>
            <person name="Shea T."/>
            <person name="Sisk P."/>
            <person name="Sykes S."/>
            <person name="Wortman J."/>
            <person name="Nusbaum C."/>
            <person name="Birren B."/>
        </authorList>
    </citation>
    <scope>NUCLEOTIDE SEQUENCE [LARGE SCALE GENOMIC DNA]</scope>
    <source>
        <strain evidence="9 10">DSM 19448</strain>
    </source>
</reference>
<name>A0A0F5JBM9_9BACT</name>
<gene>
    <name evidence="9" type="ORF">HMPREF1535_02684</name>
</gene>
<dbReference type="InterPro" id="IPR003661">
    <property type="entry name" value="HisK_dim/P_dom"/>
</dbReference>
<dbReference type="Gene3D" id="3.30.565.10">
    <property type="entry name" value="Histidine kinase-like ATPase, C-terminal domain"/>
    <property type="match status" value="1"/>
</dbReference>
<evidence type="ECO:0000259" key="8">
    <source>
        <dbReference type="PROSITE" id="PS50109"/>
    </source>
</evidence>
<keyword evidence="7" id="KW-1133">Transmembrane helix</keyword>
<organism evidence="9 10">
    <name type="scientific">Parabacteroides goldsteinii DSM 19448 = WAL 12034</name>
    <dbReference type="NCBI Taxonomy" id="927665"/>
    <lineage>
        <taxon>Bacteria</taxon>
        <taxon>Pseudomonadati</taxon>
        <taxon>Bacteroidota</taxon>
        <taxon>Bacteroidia</taxon>
        <taxon>Bacteroidales</taxon>
        <taxon>Tannerellaceae</taxon>
        <taxon>Parabacteroides</taxon>
    </lineage>
</organism>
<dbReference type="SUPFAM" id="SSF55874">
    <property type="entry name" value="ATPase domain of HSP90 chaperone/DNA topoisomerase II/histidine kinase"/>
    <property type="match status" value="1"/>
</dbReference>
<dbReference type="GO" id="GO:0005886">
    <property type="term" value="C:plasma membrane"/>
    <property type="evidence" value="ECO:0007669"/>
    <property type="project" value="TreeGrafter"/>
</dbReference>
<dbReference type="PANTHER" id="PTHR45453:SF1">
    <property type="entry name" value="PHOSPHATE REGULON SENSOR PROTEIN PHOR"/>
    <property type="match status" value="1"/>
</dbReference>
<keyword evidence="7" id="KW-0472">Membrane</keyword>
<dbReference type="Gene3D" id="1.10.287.130">
    <property type="match status" value="1"/>
</dbReference>
<dbReference type="EMBL" id="AQHV01000012">
    <property type="protein sequence ID" value="KKB54930.1"/>
    <property type="molecule type" value="Genomic_DNA"/>
</dbReference>
<dbReference type="PRINTS" id="PR00344">
    <property type="entry name" value="BCTRLSENSOR"/>
</dbReference>
<evidence type="ECO:0000313" key="9">
    <source>
        <dbReference type="EMBL" id="KKB54930.1"/>
    </source>
</evidence>
<dbReference type="HOGENOM" id="CLU_026375_0_0_10"/>
<dbReference type="PATRIC" id="fig|927665.4.peg.2759"/>
<comment type="catalytic activity">
    <reaction evidence="1">
        <text>ATP + protein L-histidine = ADP + protein N-phospho-L-histidine.</text>
        <dbReference type="EC" id="2.7.13.3"/>
    </reaction>
</comment>
<dbReference type="Pfam" id="PF00512">
    <property type="entry name" value="HisKA"/>
    <property type="match status" value="1"/>
</dbReference>
<dbReference type="InterPro" id="IPR036097">
    <property type="entry name" value="HisK_dim/P_sf"/>
</dbReference>
<dbReference type="STRING" id="927665.HMPREF1535_02684"/>
<dbReference type="Proteomes" id="UP000033047">
    <property type="component" value="Unassembled WGS sequence"/>
</dbReference>
<dbReference type="GO" id="GO:0004721">
    <property type="term" value="F:phosphoprotein phosphatase activity"/>
    <property type="evidence" value="ECO:0007669"/>
    <property type="project" value="TreeGrafter"/>
</dbReference>
<dbReference type="InterPro" id="IPR005467">
    <property type="entry name" value="His_kinase_dom"/>
</dbReference>
<dbReference type="GO" id="GO:0016036">
    <property type="term" value="P:cellular response to phosphate starvation"/>
    <property type="evidence" value="ECO:0007669"/>
    <property type="project" value="TreeGrafter"/>
</dbReference>
<feature type="transmembrane region" description="Helical" evidence="7">
    <location>
        <begin position="217"/>
        <end position="235"/>
    </location>
</feature>
<dbReference type="SMART" id="SM00387">
    <property type="entry name" value="HATPase_c"/>
    <property type="match status" value="1"/>
</dbReference>
<keyword evidence="7" id="KW-0812">Transmembrane</keyword>
<dbReference type="InterPro" id="IPR036890">
    <property type="entry name" value="HATPase_C_sf"/>
</dbReference>
<dbReference type="InterPro" id="IPR003594">
    <property type="entry name" value="HATPase_dom"/>
</dbReference>
<dbReference type="SUPFAM" id="SSF47384">
    <property type="entry name" value="Homodimeric domain of signal transducing histidine kinase"/>
    <property type="match status" value="1"/>
</dbReference>
<protein>
    <recommendedName>
        <fullName evidence="2">histidine kinase</fullName>
        <ecNumber evidence="2">2.7.13.3</ecNumber>
    </recommendedName>
</protein>
<evidence type="ECO:0000256" key="4">
    <source>
        <dbReference type="ARBA" id="ARBA00022679"/>
    </source>
</evidence>
<keyword evidence="3" id="KW-0597">Phosphoprotein</keyword>
<proteinExistence type="predicted"/>
<evidence type="ECO:0000256" key="3">
    <source>
        <dbReference type="ARBA" id="ARBA00022553"/>
    </source>
</evidence>
<feature type="domain" description="Histidine kinase" evidence="8">
    <location>
        <begin position="255"/>
        <end position="473"/>
    </location>
</feature>
<evidence type="ECO:0000256" key="2">
    <source>
        <dbReference type="ARBA" id="ARBA00012438"/>
    </source>
</evidence>